<dbReference type="OrthoDB" id="18170at2759"/>
<dbReference type="InterPro" id="IPR002110">
    <property type="entry name" value="Ankyrin_rpt"/>
</dbReference>
<dbReference type="EMBL" id="JANBPU010000032">
    <property type="protein sequence ID" value="KAJ1919117.1"/>
    <property type="molecule type" value="Genomic_DNA"/>
</dbReference>
<sequence>MSSATALLPLFSRSLPRAYSKLPPVAARRGSLLSTSYTAPLYVKSRNIHTPPSSKISEIAWFNNKKGTSKGFSDFYIYALLAGSAVLGIEFLRYQANPIEAKEEDTPSNSELCLLVLQNDINGVKKLLRKYPETDINDRHPLGWTALLVASANSNAEMVKLLLDLGAQPNLGDEFRVSRKSRSYQEIRNSLLQREREFCTMIYPTAPTQGFTALHYACVQGNIEIIDLLLQAGADPRVVDDLGHAAKEYLDEDGGDYAEVLQKMAYYEDKLVTEQKKKEKELRKKYPLEQRLKEVIVGQESPINSVASAIRRKENGWYDEDRPLVFLFLGSSGVGKTELAKQVARYLHKDSRESFIRIDMSEFQSKHEVAKFIGSPPGYVGYEEGGQLTEKLQKCPNAVVLLDEVEKAHPDVLTIMLQVFDEGRLTDGKGSTVTCKDAIFIMTSNLAQTEIADEAEALRNEAHEKSFTAGLNDESTSLSKKFINQTIYPILRSHFQRDEFLGRITETLYFLPFNEQELKEIASKEMQRWAEKAQKRHGIKLVWTPELIDLIARDGYNIRYGARSIKHEIERRVVNQIAKAHELDEVVENSTVKIYTENNTIRLKPMKSDSGKMGLNLGIFGSK</sequence>
<evidence type="ECO:0000256" key="1">
    <source>
        <dbReference type="ARBA" id="ARBA00022741"/>
    </source>
</evidence>
<gene>
    <name evidence="6" type="ORF">H4219_002166</name>
</gene>
<keyword evidence="1" id="KW-0547">Nucleotide-binding</keyword>
<dbReference type="InterPro" id="IPR003959">
    <property type="entry name" value="ATPase_AAA_core"/>
</dbReference>
<dbReference type="SMART" id="SM01086">
    <property type="entry name" value="ClpB_D2-small"/>
    <property type="match status" value="1"/>
</dbReference>
<feature type="repeat" description="ANK" evidence="3">
    <location>
        <begin position="209"/>
        <end position="241"/>
    </location>
</feature>
<keyword evidence="7" id="KW-1185">Reference proteome</keyword>
<dbReference type="GO" id="GO:0005739">
    <property type="term" value="C:mitochondrion"/>
    <property type="evidence" value="ECO:0007669"/>
    <property type="project" value="TreeGrafter"/>
</dbReference>
<keyword evidence="3" id="KW-0040">ANK repeat</keyword>
<dbReference type="Pfam" id="PF07724">
    <property type="entry name" value="AAA_2"/>
    <property type="match status" value="1"/>
</dbReference>
<accession>A0A9W7ZYE1</accession>
<feature type="domain" description="Clp ATPase C-terminal" evidence="5">
    <location>
        <begin position="513"/>
        <end position="603"/>
    </location>
</feature>
<evidence type="ECO:0008006" key="8">
    <source>
        <dbReference type="Google" id="ProtNLM"/>
    </source>
</evidence>
<dbReference type="Gene3D" id="1.25.40.20">
    <property type="entry name" value="Ankyrin repeat-containing domain"/>
    <property type="match status" value="1"/>
</dbReference>
<dbReference type="InterPro" id="IPR001270">
    <property type="entry name" value="ClpA/B"/>
</dbReference>
<dbReference type="PRINTS" id="PR00300">
    <property type="entry name" value="CLPPROTEASEA"/>
</dbReference>
<dbReference type="InterPro" id="IPR003593">
    <property type="entry name" value="AAA+_ATPase"/>
</dbReference>
<dbReference type="Proteomes" id="UP001150538">
    <property type="component" value="Unassembled WGS sequence"/>
</dbReference>
<dbReference type="AlphaFoldDB" id="A0A9W7ZYE1"/>
<dbReference type="GO" id="GO:0034605">
    <property type="term" value="P:cellular response to heat"/>
    <property type="evidence" value="ECO:0007669"/>
    <property type="project" value="TreeGrafter"/>
</dbReference>
<dbReference type="PROSITE" id="PS50088">
    <property type="entry name" value="ANK_REPEAT"/>
    <property type="match status" value="2"/>
</dbReference>
<reference evidence="6" key="1">
    <citation type="submission" date="2022-07" db="EMBL/GenBank/DDBJ databases">
        <title>Phylogenomic reconstructions and comparative analyses of Kickxellomycotina fungi.</title>
        <authorList>
            <person name="Reynolds N.K."/>
            <person name="Stajich J.E."/>
            <person name="Barry K."/>
            <person name="Grigoriev I.V."/>
            <person name="Crous P."/>
            <person name="Smith M.E."/>
        </authorList>
    </citation>
    <scope>NUCLEOTIDE SEQUENCE</scope>
    <source>
        <strain evidence="6">NBRC 100468</strain>
    </source>
</reference>
<dbReference type="SMART" id="SM00382">
    <property type="entry name" value="AAA"/>
    <property type="match status" value="1"/>
</dbReference>
<dbReference type="InterPro" id="IPR019489">
    <property type="entry name" value="Clp_ATPase_C"/>
</dbReference>
<dbReference type="InterPro" id="IPR036770">
    <property type="entry name" value="Ankyrin_rpt-contain_sf"/>
</dbReference>
<feature type="repeat" description="ANK" evidence="3">
    <location>
        <begin position="142"/>
        <end position="174"/>
    </location>
</feature>
<evidence type="ECO:0000256" key="3">
    <source>
        <dbReference type="PROSITE-ProRule" id="PRU00023"/>
    </source>
</evidence>
<name>A0A9W7ZYE1_9FUNG</name>
<evidence type="ECO:0000259" key="4">
    <source>
        <dbReference type="SMART" id="SM00382"/>
    </source>
</evidence>
<protein>
    <recommendedName>
        <fullName evidence="8">Caseinolytic peptidase B protein homolog</fullName>
    </recommendedName>
</protein>
<organism evidence="6 7">
    <name type="scientific">Mycoemilia scoparia</name>
    <dbReference type="NCBI Taxonomy" id="417184"/>
    <lineage>
        <taxon>Eukaryota</taxon>
        <taxon>Fungi</taxon>
        <taxon>Fungi incertae sedis</taxon>
        <taxon>Zoopagomycota</taxon>
        <taxon>Kickxellomycotina</taxon>
        <taxon>Kickxellomycetes</taxon>
        <taxon>Kickxellales</taxon>
        <taxon>Kickxellaceae</taxon>
        <taxon>Mycoemilia</taxon>
    </lineage>
</organism>
<dbReference type="Gene3D" id="3.40.50.300">
    <property type="entry name" value="P-loop containing nucleotide triphosphate hydrolases"/>
    <property type="match status" value="1"/>
</dbReference>
<comment type="caution">
    <text evidence="6">The sequence shown here is derived from an EMBL/GenBank/DDBJ whole genome shotgun (WGS) entry which is preliminary data.</text>
</comment>
<evidence type="ECO:0000313" key="7">
    <source>
        <dbReference type="Proteomes" id="UP001150538"/>
    </source>
</evidence>
<evidence type="ECO:0000259" key="5">
    <source>
        <dbReference type="SMART" id="SM01086"/>
    </source>
</evidence>
<dbReference type="SMART" id="SM00248">
    <property type="entry name" value="ANK"/>
    <property type="match status" value="3"/>
</dbReference>
<proteinExistence type="predicted"/>
<dbReference type="PANTHER" id="PTHR11638">
    <property type="entry name" value="ATP-DEPENDENT CLP PROTEASE"/>
    <property type="match status" value="1"/>
</dbReference>
<feature type="domain" description="AAA+ ATPase" evidence="4">
    <location>
        <begin position="322"/>
        <end position="505"/>
    </location>
</feature>
<dbReference type="SUPFAM" id="SSF48403">
    <property type="entry name" value="Ankyrin repeat"/>
    <property type="match status" value="1"/>
</dbReference>
<dbReference type="GO" id="GO:0005524">
    <property type="term" value="F:ATP binding"/>
    <property type="evidence" value="ECO:0007669"/>
    <property type="project" value="UniProtKB-KW"/>
</dbReference>
<dbReference type="PROSITE" id="PS50297">
    <property type="entry name" value="ANK_REP_REGION"/>
    <property type="match status" value="2"/>
</dbReference>
<dbReference type="InterPro" id="IPR050130">
    <property type="entry name" value="ClpA_ClpB"/>
</dbReference>
<dbReference type="Gene3D" id="1.10.8.60">
    <property type="match status" value="1"/>
</dbReference>
<evidence type="ECO:0000313" key="6">
    <source>
        <dbReference type="EMBL" id="KAJ1919117.1"/>
    </source>
</evidence>
<dbReference type="Pfam" id="PF12796">
    <property type="entry name" value="Ank_2"/>
    <property type="match status" value="1"/>
</dbReference>
<dbReference type="SUPFAM" id="SSF52540">
    <property type="entry name" value="P-loop containing nucleoside triphosphate hydrolases"/>
    <property type="match status" value="1"/>
</dbReference>
<evidence type="ECO:0000256" key="2">
    <source>
        <dbReference type="ARBA" id="ARBA00022840"/>
    </source>
</evidence>
<dbReference type="CDD" id="cd19499">
    <property type="entry name" value="RecA-like_ClpB_Hsp104-like"/>
    <property type="match status" value="1"/>
</dbReference>
<dbReference type="GO" id="GO:0016887">
    <property type="term" value="F:ATP hydrolysis activity"/>
    <property type="evidence" value="ECO:0007669"/>
    <property type="project" value="InterPro"/>
</dbReference>
<keyword evidence="2" id="KW-0067">ATP-binding</keyword>
<dbReference type="InterPro" id="IPR027417">
    <property type="entry name" value="P-loop_NTPase"/>
</dbReference>
<dbReference type="Pfam" id="PF10431">
    <property type="entry name" value="ClpB_D2-small"/>
    <property type="match status" value="1"/>
</dbReference>
<dbReference type="PANTHER" id="PTHR11638:SF93">
    <property type="entry name" value="MITOCHONDRIAL DISAGGREGASE"/>
    <property type="match status" value="1"/>
</dbReference>